<feature type="compositionally biased region" description="Pro residues" evidence="1">
    <location>
        <begin position="141"/>
        <end position="155"/>
    </location>
</feature>
<dbReference type="OrthoDB" id="3215163at2759"/>
<feature type="compositionally biased region" description="Low complexity" evidence="1">
    <location>
        <begin position="29"/>
        <end position="41"/>
    </location>
</feature>
<sequence>MSGNGEQEMPARKRRRVMEAPDGFDRPKPVNVPKPNVHVPKFSSAFEENIQPTPQKPPSKPRVDPGRLFGSKQVQKPVLSLKNPATRTDLKQLPVPTFPLAPKKKEKNSTPTFRIPPPPDPRAAAKSEPSSTTNPQRQLRPAPPPPLPLPLPPNAAPARPSVPLKDLFAPTIFAPADTTLDKSMRTISTTEIALATDLSTDSGTAELAHIFLRDQHPELAASNKEELPEWNLGMSPQKGAKFAKGKGKEAKFVKGGLAARASELMARSHTSLALWHKETELLLASSSRRLSPDLRLRIVKIVDSPAGAKPSSPRKRTFSVSAAMTSGVAVCRVVSIPSSKQPAPAVPRIREQQYHLVVFSFPTIAPPRLRGQKRIYARNPEDFVVGREVCIWGPWLDVSLSSRSASPDDAPYMKVDPEIPELAAAPFPTLPSTYPRPPSPLEAVVYDDTRTADTVLMCSRFVILP</sequence>
<dbReference type="EMBL" id="BRPK01000016">
    <property type="protein sequence ID" value="GLB44175.1"/>
    <property type="molecule type" value="Genomic_DNA"/>
</dbReference>
<evidence type="ECO:0000313" key="3">
    <source>
        <dbReference type="Proteomes" id="UP001063166"/>
    </source>
</evidence>
<dbReference type="Proteomes" id="UP001063166">
    <property type="component" value="Unassembled WGS sequence"/>
</dbReference>
<accession>A0A9P3PWC3</accession>
<feature type="region of interest" description="Disordered" evidence="1">
    <location>
        <begin position="1"/>
        <end position="161"/>
    </location>
</feature>
<evidence type="ECO:0000313" key="2">
    <source>
        <dbReference type="EMBL" id="GLB44175.1"/>
    </source>
</evidence>
<proteinExistence type="predicted"/>
<evidence type="ECO:0000256" key="1">
    <source>
        <dbReference type="SAM" id="MobiDB-lite"/>
    </source>
</evidence>
<protein>
    <submittedName>
        <fullName evidence="2">Uncharacterized protein</fullName>
    </submittedName>
</protein>
<reference evidence="2" key="1">
    <citation type="submission" date="2022-07" db="EMBL/GenBank/DDBJ databases">
        <title>The genome of Lyophyllum shimeji provides insight into the initial evolution of ectomycorrhizal fungal genome.</title>
        <authorList>
            <person name="Kobayashi Y."/>
            <person name="Shibata T."/>
            <person name="Hirakawa H."/>
            <person name="Shigenobu S."/>
            <person name="Nishiyama T."/>
            <person name="Yamada A."/>
            <person name="Hasebe M."/>
            <person name="Kawaguchi M."/>
        </authorList>
    </citation>
    <scope>NUCLEOTIDE SEQUENCE</scope>
    <source>
        <strain evidence="2">AT787</strain>
    </source>
</reference>
<keyword evidence="3" id="KW-1185">Reference proteome</keyword>
<feature type="compositionally biased region" description="Basic and acidic residues" evidence="1">
    <location>
        <begin position="17"/>
        <end position="28"/>
    </location>
</feature>
<name>A0A9P3PWC3_LYOSH</name>
<organism evidence="2 3">
    <name type="scientific">Lyophyllum shimeji</name>
    <name type="common">Hon-shimeji</name>
    <name type="synonym">Tricholoma shimeji</name>
    <dbReference type="NCBI Taxonomy" id="47721"/>
    <lineage>
        <taxon>Eukaryota</taxon>
        <taxon>Fungi</taxon>
        <taxon>Dikarya</taxon>
        <taxon>Basidiomycota</taxon>
        <taxon>Agaricomycotina</taxon>
        <taxon>Agaricomycetes</taxon>
        <taxon>Agaricomycetidae</taxon>
        <taxon>Agaricales</taxon>
        <taxon>Tricholomatineae</taxon>
        <taxon>Lyophyllaceae</taxon>
        <taxon>Lyophyllum</taxon>
    </lineage>
</organism>
<dbReference type="AlphaFoldDB" id="A0A9P3PWC3"/>
<comment type="caution">
    <text evidence="2">The sequence shown here is derived from an EMBL/GenBank/DDBJ whole genome shotgun (WGS) entry which is preliminary data.</text>
</comment>
<gene>
    <name evidence="2" type="ORF">LshimejAT787_1601050</name>
</gene>